<dbReference type="InterPro" id="IPR005162">
    <property type="entry name" value="Retrotrans_gag_dom"/>
</dbReference>
<keyword evidence="6" id="KW-0378">Hydrolase</keyword>
<evidence type="ECO:0000256" key="4">
    <source>
        <dbReference type="ARBA" id="ARBA00022722"/>
    </source>
</evidence>
<dbReference type="SUPFAM" id="SSF56672">
    <property type="entry name" value="DNA/RNA polymerases"/>
    <property type="match status" value="1"/>
</dbReference>
<evidence type="ECO:0000256" key="7">
    <source>
        <dbReference type="ARBA" id="ARBA00022918"/>
    </source>
</evidence>
<keyword evidence="12" id="KW-1185">Reference proteome</keyword>
<dbReference type="CDD" id="cd09274">
    <property type="entry name" value="RNase_HI_RT_Ty3"/>
    <property type="match status" value="1"/>
</dbReference>
<dbReference type="FunFam" id="1.10.340.70:FF:000001">
    <property type="entry name" value="Retrovirus-related Pol polyprotein from transposon gypsy-like Protein"/>
    <property type="match status" value="1"/>
</dbReference>
<keyword evidence="4" id="KW-0540">Nuclease</keyword>
<dbReference type="InterPro" id="IPR050951">
    <property type="entry name" value="Retrovirus_Pol_polyprotein"/>
</dbReference>
<evidence type="ECO:0000256" key="6">
    <source>
        <dbReference type="ARBA" id="ARBA00022801"/>
    </source>
</evidence>
<dbReference type="Gene3D" id="2.40.70.10">
    <property type="entry name" value="Acid Proteases"/>
    <property type="match status" value="1"/>
</dbReference>
<protein>
    <recommendedName>
        <fullName evidence="1">RNA-directed DNA polymerase</fullName>
        <ecNumber evidence="1">2.7.7.49</ecNumber>
    </recommendedName>
</protein>
<dbReference type="GO" id="GO:0003964">
    <property type="term" value="F:RNA-directed DNA polymerase activity"/>
    <property type="evidence" value="ECO:0007669"/>
    <property type="project" value="UniProtKB-KW"/>
</dbReference>
<dbReference type="Pfam" id="PF17921">
    <property type="entry name" value="Integrase_H2C2"/>
    <property type="match status" value="1"/>
</dbReference>
<dbReference type="GO" id="GO:0003676">
    <property type="term" value="F:nucleic acid binding"/>
    <property type="evidence" value="ECO:0007669"/>
    <property type="project" value="InterPro"/>
</dbReference>
<accession>A0A815W254</accession>
<reference evidence="10" key="1">
    <citation type="submission" date="2021-02" db="EMBL/GenBank/DDBJ databases">
        <authorList>
            <person name="Nowell W R."/>
        </authorList>
    </citation>
    <scope>NUCLEOTIDE SEQUENCE</scope>
</reference>
<dbReference type="Gene3D" id="3.30.420.10">
    <property type="entry name" value="Ribonuclease H-like superfamily/Ribonuclease H"/>
    <property type="match status" value="1"/>
</dbReference>
<evidence type="ECO:0000256" key="1">
    <source>
        <dbReference type="ARBA" id="ARBA00012493"/>
    </source>
</evidence>
<evidence type="ECO:0000256" key="5">
    <source>
        <dbReference type="ARBA" id="ARBA00022759"/>
    </source>
</evidence>
<dbReference type="SUPFAM" id="SSF53098">
    <property type="entry name" value="Ribonuclease H-like"/>
    <property type="match status" value="1"/>
</dbReference>
<name>A0A815W254_ADIRI</name>
<dbReference type="InterPro" id="IPR012337">
    <property type="entry name" value="RNaseH-like_sf"/>
</dbReference>
<dbReference type="GO" id="GO:0016787">
    <property type="term" value="F:hydrolase activity"/>
    <property type="evidence" value="ECO:0007669"/>
    <property type="project" value="UniProtKB-KW"/>
</dbReference>
<gene>
    <name evidence="10" type="ORF">EDS130_LOCUS45207</name>
    <name evidence="11" type="ORF">XAT740_LOCUS50336</name>
</gene>
<keyword evidence="2" id="KW-0808">Transferase</keyword>
<dbReference type="InterPro" id="IPR001584">
    <property type="entry name" value="Integrase_cat-core"/>
</dbReference>
<dbReference type="Gene3D" id="3.10.20.370">
    <property type="match status" value="1"/>
</dbReference>
<dbReference type="CDD" id="cd00303">
    <property type="entry name" value="retropepsin_like"/>
    <property type="match status" value="1"/>
</dbReference>
<evidence type="ECO:0000256" key="3">
    <source>
        <dbReference type="ARBA" id="ARBA00022695"/>
    </source>
</evidence>
<dbReference type="PROSITE" id="PS50994">
    <property type="entry name" value="INTEGRASE"/>
    <property type="match status" value="1"/>
</dbReference>
<dbReference type="PANTHER" id="PTHR37984:SF5">
    <property type="entry name" value="PROTEIN NYNRIN-LIKE"/>
    <property type="match status" value="1"/>
</dbReference>
<dbReference type="Gene3D" id="3.10.10.10">
    <property type="entry name" value="HIV Type 1 Reverse Transcriptase, subunit A, domain 1"/>
    <property type="match status" value="1"/>
</dbReference>
<evidence type="ECO:0000313" key="12">
    <source>
        <dbReference type="Proteomes" id="UP000663828"/>
    </source>
</evidence>
<dbReference type="GO" id="GO:0004519">
    <property type="term" value="F:endonuclease activity"/>
    <property type="evidence" value="ECO:0007669"/>
    <property type="project" value="UniProtKB-KW"/>
</dbReference>
<dbReference type="InterPro" id="IPR036397">
    <property type="entry name" value="RNaseH_sf"/>
</dbReference>
<keyword evidence="5" id="KW-0255">Endonuclease</keyword>
<dbReference type="PANTHER" id="PTHR37984">
    <property type="entry name" value="PROTEIN CBG26694"/>
    <property type="match status" value="1"/>
</dbReference>
<keyword evidence="7" id="KW-0695">RNA-directed DNA polymerase</keyword>
<dbReference type="Proteomes" id="UP000663852">
    <property type="component" value="Unassembled WGS sequence"/>
</dbReference>
<dbReference type="Gene3D" id="1.10.340.70">
    <property type="match status" value="1"/>
</dbReference>
<dbReference type="Pfam" id="PF00078">
    <property type="entry name" value="RVT_1"/>
    <property type="match status" value="1"/>
</dbReference>
<dbReference type="InterPro" id="IPR041373">
    <property type="entry name" value="RT_RNaseH"/>
</dbReference>
<dbReference type="Pfam" id="PF17917">
    <property type="entry name" value="RT_RNaseH"/>
    <property type="match status" value="1"/>
</dbReference>
<proteinExistence type="predicted"/>
<dbReference type="Gene3D" id="3.30.70.270">
    <property type="match status" value="1"/>
</dbReference>
<dbReference type="InterPro" id="IPR000477">
    <property type="entry name" value="RT_dom"/>
</dbReference>
<dbReference type="Proteomes" id="UP000663828">
    <property type="component" value="Unassembled WGS sequence"/>
</dbReference>
<evidence type="ECO:0000313" key="10">
    <source>
        <dbReference type="EMBL" id="CAF1539454.1"/>
    </source>
</evidence>
<evidence type="ECO:0000313" key="13">
    <source>
        <dbReference type="Proteomes" id="UP000663852"/>
    </source>
</evidence>
<dbReference type="CDD" id="cd01647">
    <property type="entry name" value="RT_LTR"/>
    <property type="match status" value="1"/>
</dbReference>
<dbReference type="EC" id="2.7.7.49" evidence="1"/>
<dbReference type="Pfam" id="PF03732">
    <property type="entry name" value="Retrotrans_gag"/>
    <property type="match status" value="1"/>
</dbReference>
<dbReference type="FunFam" id="3.30.420.10:FF:000032">
    <property type="entry name" value="Retrovirus-related Pol polyprotein from transposon 297-like Protein"/>
    <property type="match status" value="1"/>
</dbReference>
<evidence type="ECO:0000259" key="9">
    <source>
        <dbReference type="PROSITE" id="PS50994"/>
    </source>
</evidence>
<dbReference type="GO" id="GO:0015074">
    <property type="term" value="P:DNA integration"/>
    <property type="evidence" value="ECO:0007669"/>
    <property type="project" value="InterPro"/>
</dbReference>
<dbReference type="InterPro" id="IPR021109">
    <property type="entry name" value="Peptidase_aspartic_dom_sf"/>
</dbReference>
<dbReference type="FunFam" id="3.10.20.370:FF:000001">
    <property type="entry name" value="Retrovirus-related Pol polyprotein from transposon 17.6-like protein"/>
    <property type="match status" value="1"/>
</dbReference>
<feature type="domain" description="Integrase catalytic" evidence="9">
    <location>
        <begin position="1236"/>
        <end position="1400"/>
    </location>
</feature>
<dbReference type="Pfam" id="PF00665">
    <property type="entry name" value="rve"/>
    <property type="match status" value="1"/>
</dbReference>
<evidence type="ECO:0000313" key="11">
    <source>
        <dbReference type="EMBL" id="CAF1621724.1"/>
    </source>
</evidence>
<dbReference type="EMBL" id="CAJNOR010007694">
    <property type="protein sequence ID" value="CAF1621724.1"/>
    <property type="molecule type" value="Genomic_DNA"/>
</dbReference>
<dbReference type="InterPro" id="IPR041588">
    <property type="entry name" value="Integrase_H2C2"/>
</dbReference>
<dbReference type="EMBL" id="CAJNOJ010001030">
    <property type="protein sequence ID" value="CAF1539454.1"/>
    <property type="molecule type" value="Genomic_DNA"/>
</dbReference>
<dbReference type="PROSITE" id="PS50878">
    <property type="entry name" value="RT_POL"/>
    <property type="match status" value="1"/>
</dbReference>
<dbReference type="InterPro" id="IPR043128">
    <property type="entry name" value="Rev_trsase/Diguanyl_cyclase"/>
</dbReference>
<sequence>MPTEPTATTAATPDPFLASLQATALKELQKFTGDPSQKVVHFINSIEQLRTFTPLTDAMLHAVATLKLGGSAFSWYENNRDSLNSWSSLKAHLLERFKPSLSTAKTRLKERRQQPGDSLLVYYDDIIDPCQQVDHSMPHHMIIDYLQDGLRDELKIHVKRRMRTFTEPPSPAQFLKIARDEEELQQEVLYSQTSVINTTQAYFAPVSAVTSVPPLLSPPFMNTLSYDHSSSRSPQSQNQYRPCLICKQSNHRTINRREKNPLVVINGGVPSYSMPSSIIPQHPILIRAFVNNVCHPVVLDTGSNITIIHRKFLQQIQHTGFRSISSISSSANCTSLDVIGEADLTIKLNNILTTITAAVTTSLVTDVLLGADWINLYVRSIDIHHQLLIAHDTHGQCTTIPLVHTPNSSSTSVVTFINSVTIPQYSTCIVLVRTPSITNTTVIFEPVPQIHTKPLFIPDSIIQITDHQSLIPIANQTDHPYTIPQNTCIGTASSSPFICAMSSSIPPHYHSSSSSNTSHSDSLSTFTCYVCKAVFLTSNDLHRHLRDQCYPVELRHQINTLTSSITDSTNRTKIQNLLWQYGKLFDIRQPSKINFTLEHAIDTGQHRPVYTPPYRRSPKDHDLLTEQTRKLSNQAIIEPSTSPWCSPVVLVKKKDGSTRFCVDYRKLNDITVKDSFPLPRIDDIFDQLSQSIYFTKLDFKNGYFQIPLAPSDRPKTAFSTRDAHYQFTVLPQGVKNGPPTFQRIVNQILGSARWKFCLAYIDDILIFSRTLDDHIIHLNEVFHLLHSFNFRLSVDKCTIASDHIDFLGHHIHRGQIRPNLTNVRDLLESPVLSTTQEIFRFVKAAEYYRKFIPNFSRIAAPLYKYTPSSRTPHTVQPSTSWNISTSEKAAYDQLKHILSTDLVLQLPDYDLPFKIQTDASKIGIGAVLLQTYPEGDRPVCYMSKKLSPSQQRWPAIEQECYAIVVAIEQWRHYLHGRHFIIESDHKPLESFTVKPQLNDKCERWRLKLQAYDFTVRHIPGKSNTMADFLSRSPVDVILHDLDTDIPPTFISTATQTTSNTSPAASTPSSINMVTTRSRSKELLALNHDQPLISTTNSSIITPLSTSDPLRITFTGDISVLKHAQESDPTAQHIIKNLHTLPYIKSYSLSDGLLMHHDSHHKPVPYVPPGPIRTDILKIYHDTPANGAHFGRDKTIAIIKTRYYWENMRSDIITHIKSCLRCTQNNPIRRKPPGHLQPIEPPAGVWHLLAMDFHGPISPTSQRGNKYIISLTDILSKFVIVKAVRDCTADTAARFLQEDVICKYGTPKCILTNNGTHFTSNMMAQLFQRLGIVHVYSTPYHPQTNGQIERFNSTMDSKIASLSNSSHSNWDDQLPYVIFNYNTNIHSTANIIPFELMYGRSPVLPCDPQDPMVSIQIDPHHRQKLQQYISSLTNMAQDHLRSAQAVYKARFDAHRSNPSYSINDLVLVKTLKPRHKFDVRHEGPYRIIQRLNDKTYVIQHVHLHHITRQVTVDSLIPLSSR</sequence>
<dbReference type="SUPFAM" id="SSF50630">
    <property type="entry name" value="Acid proteases"/>
    <property type="match status" value="1"/>
</dbReference>
<comment type="caution">
    <text evidence="10">The sequence shown here is derived from an EMBL/GenBank/DDBJ whole genome shotgun (WGS) entry which is preliminary data.</text>
</comment>
<dbReference type="InterPro" id="IPR043502">
    <property type="entry name" value="DNA/RNA_pol_sf"/>
</dbReference>
<evidence type="ECO:0000259" key="8">
    <source>
        <dbReference type="PROSITE" id="PS50878"/>
    </source>
</evidence>
<dbReference type="OrthoDB" id="420169at2759"/>
<evidence type="ECO:0000256" key="2">
    <source>
        <dbReference type="ARBA" id="ARBA00022679"/>
    </source>
</evidence>
<keyword evidence="3" id="KW-0548">Nucleotidyltransferase</keyword>
<feature type="domain" description="Reverse transcriptase" evidence="8">
    <location>
        <begin position="632"/>
        <end position="811"/>
    </location>
</feature>
<organism evidence="10 13">
    <name type="scientific">Adineta ricciae</name>
    <name type="common">Rotifer</name>
    <dbReference type="NCBI Taxonomy" id="249248"/>
    <lineage>
        <taxon>Eukaryota</taxon>
        <taxon>Metazoa</taxon>
        <taxon>Spiralia</taxon>
        <taxon>Gnathifera</taxon>
        <taxon>Rotifera</taxon>
        <taxon>Eurotatoria</taxon>
        <taxon>Bdelloidea</taxon>
        <taxon>Adinetida</taxon>
        <taxon>Adinetidae</taxon>
        <taxon>Adineta</taxon>
    </lineage>
</organism>